<keyword evidence="2" id="KW-1185">Reference proteome</keyword>
<dbReference type="AlphaFoldDB" id="A0AAW1PM22"/>
<name>A0AAW1PM22_9CHLO</name>
<comment type="caution">
    <text evidence="1">The sequence shown here is derived from an EMBL/GenBank/DDBJ whole genome shotgun (WGS) entry which is preliminary data.</text>
</comment>
<sequence length="151" mass="16151">MGNLDVRILKYVLRGFALKLVGFGPNDVEIMRAALGEHSALKAAQELHGYPKILAAHLLTLEADAHKAHRIAGLLVNSLSSMALSAGSLSGLGVAHTVTCPEAIAAWFAEQGLGNAHKAEDRAKQYLPGWQELNLATLQADLKKVYATETQ</sequence>
<proteinExistence type="predicted"/>
<organism evidence="1 2">
    <name type="scientific">[Myrmecia] bisecta</name>
    <dbReference type="NCBI Taxonomy" id="41462"/>
    <lineage>
        <taxon>Eukaryota</taxon>
        <taxon>Viridiplantae</taxon>
        <taxon>Chlorophyta</taxon>
        <taxon>core chlorophytes</taxon>
        <taxon>Trebouxiophyceae</taxon>
        <taxon>Trebouxiales</taxon>
        <taxon>Trebouxiaceae</taxon>
        <taxon>Myrmecia</taxon>
    </lineage>
</organism>
<evidence type="ECO:0000313" key="2">
    <source>
        <dbReference type="Proteomes" id="UP001489004"/>
    </source>
</evidence>
<protein>
    <submittedName>
        <fullName evidence="1">Uncharacterized protein</fullName>
    </submittedName>
</protein>
<gene>
    <name evidence="1" type="ORF">WJX72_011429</name>
</gene>
<dbReference type="EMBL" id="JALJOR010000010">
    <property type="protein sequence ID" value="KAK9810486.1"/>
    <property type="molecule type" value="Genomic_DNA"/>
</dbReference>
<accession>A0AAW1PM22</accession>
<dbReference type="Proteomes" id="UP001489004">
    <property type="component" value="Unassembled WGS sequence"/>
</dbReference>
<reference evidence="1 2" key="1">
    <citation type="journal article" date="2024" name="Nat. Commun.">
        <title>Phylogenomics reveals the evolutionary origins of lichenization in chlorophyte algae.</title>
        <authorList>
            <person name="Puginier C."/>
            <person name="Libourel C."/>
            <person name="Otte J."/>
            <person name="Skaloud P."/>
            <person name="Haon M."/>
            <person name="Grisel S."/>
            <person name="Petersen M."/>
            <person name="Berrin J.G."/>
            <person name="Delaux P.M."/>
            <person name="Dal Grande F."/>
            <person name="Keller J."/>
        </authorList>
    </citation>
    <scope>NUCLEOTIDE SEQUENCE [LARGE SCALE GENOMIC DNA]</scope>
    <source>
        <strain evidence="1 2">SAG 2043</strain>
    </source>
</reference>
<evidence type="ECO:0000313" key="1">
    <source>
        <dbReference type="EMBL" id="KAK9810486.1"/>
    </source>
</evidence>